<protein>
    <submittedName>
        <fullName evidence="1">Uncharacterized protein</fullName>
    </submittedName>
</protein>
<name>A0A075ICD2_9EURY</name>
<dbReference type="AlphaFoldDB" id="A0A075ICD2"/>
<organism evidence="1">
    <name type="scientific">uncultured marine group II/III euryarchaeote SAT1000_18_E10</name>
    <dbReference type="NCBI Taxonomy" id="1456565"/>
    <lineage>
        <taxon>Archaea</taxon>
        <taxon>Methanobacteriati</taxon>
        <taxon>Methanobacteriota</taxon>
        <taxon>environmental samples</taxon>
    </lineage>
</organism>
<proteinExistence type="predicted"/>
<reference evidence="1" key="1">
    <citation type="journal article" date="2014" name="Genome Biol. Evol.">
        <title>Pangenome evidence for extensive interdomain horizontal transfer affecting lineage core and shell genes in uncultured planktonic thaumarchaeota and euryarchaeota.</title>
        <authorList>
            <person name="Deschamps P."/>
            <person name="Zivanovic Y."/>
            <person name="Moreira D."/>
            <person name="Rodriguez-Valera F."/>
            <person name="Lopez-Garcia P."/>
        </authorList>
    </citation>
    <scope>NUCLEOTIDE SEQUENCE</scope>
</reference>
<dbReference type="EMBL" id="KF901241">
    <property type="protein sequence ID" value="AIF23793.1"/>
    <property type="molecule type" value="Genomic_DNA"/>
</dbReference>
<accession>A0A075ICD2</accession>
<evidence type="ECO:0000313" key="1">
    <source>
        <dbReference type="EMBL" id="AIF23793.1"/>
    </source>
</evidence>
<sequence length="659" mass="75037">MRRLYMQKNKATGSRGMVATGWLCEKCNFSDIITRFQEDKTSAAHHPALMCKCEMCGTTHDKGLGTGDEKIDIAHILKKSSIDRLILINNLEEASKYQGLVLGTFIWNYGESQQVAKAVYLKHATSLQREVINSIWNDNWRRKGWQPILHGKRFKKKVQESSIDFEQILGMGIILNQRVTDSTFDAIGMIKSPGIYVDAAIESGNSQLAEAYAKKAKDEGDTEVAGKYMHVAIKGGNTELLEDYVRIRGQEAAALIIELIDQNRWRLDDNPYRYSYTGDQVLRYYDALSETGSPEAALFLVKDSFKENLRSQIGQIGDKDSMDPVISALGTLPASSYYNRTWEHSNMVAALVANMDDYGPLEFLLESYNEPEEAARLFKEVMVSAGDYEKTRIFISEAAGFNSIHYKNYLLKKDPDGIRKFLFSDDSGLRLMGTSMGKSEELDAEINEFVFMMSFLDPEESVREGAAELVKKKGISQVTGIDSKELIDIIFPFGPIVNWRGAPPRSRDFSKREEFLERLIYYEDKQFLPLILEHVQPGSETNTKLDLFLKSFDKNETVEMLFDFALEKAPEACARNAIMKALAMDEPKTYGRIKDKIMMRTGKERTERKKAVNRRLMFIEIFAKNATAKDLPQIQELMKKDRSPRAKRKFAELIMKINT</sequence>